<evidence type="ECO:0000256" key="5">
    <source>
        <dbReference type="ARBA" id="ARBA00022729"/>
    </source>
</evidence>
<dbReference type="GO" id="GO:0060320">
    <property type="term" value="P:rejection of self pollen"/>
    <property type="evidence" value="ECO:0007669"/>
    <property type="project" value="UniProtKB-KW"/>
</dbReference>
<comment type="subcellular location">
    <subcellularLocation>
        <location evidence="1">Secreted</location>
    </subcellularLocation>
</comment>
<dbReference type="GO" id="GO:0005576">
    <property type="term" value="C:extracellular region"/>
    <property type="evidence" value="ECO:0007669"/>
    <property type="project" value="UniProtKB-SubCell"/>
</dbReference>
<dbReference type="Pfam" id="PF05938">
    <property type="entry name" value="Self-incomp_S1"/>
    <property type="match status" value="1"/>
</dbReference>
<comment type="caution">
    <text evidence="6">The sequence shown here is derived from an EMBL/GenBank/DDBJ whole genome shotgun (WGS) entry which is preliminary data.</text>
</comment>
<keyword evidence="3" id="KW-0713">Self-incompatibility</keyword>
<comment type="similarity">
    <text evidence="2">Belongs to the plant self-incompatibility (S1) protein family.</text>
</comment>
<keyword evidence="4" id="KW-0964">Secreted</keyword>
<evidence type="ECO:0000256" key="2">
    <source>
        <dbReference type="ARBA" id="ARBA00005581"/>
    </source>
</evidence>
<dbReference type="AlphaFoldDB" id="A0A6A4QFU2"/>
<reference evidence="7" key="1">
    <citation type="journal article" date="2020" name="Nat. Commun.">
        <title>Genome sequence of the cluster root forming white lupin.</title>
        <authorList>
            <person name="Hufnagel B."/>
            <person name="Marques A."/>
            <person name="Soriano A."/>
            <person name="Marques L."/>
            <person name="Divol F."/>
            <person name="Doumas P."/>
            <person name="Sallet E."/>
            <person name="Mancinotti D."/>
            <person name="Carrere S."/>
            <person name="Marande W."/>
            <person name="Arribat S."/>
            <person name="Keller J."/>
            <person name="Huneau C."/>
            <person name="Blein T."/>
            <person name="Aime D."/>
            <person name="Laguerre M."/>
            <person name="Taylor J."/>
            <person name="Schubert V."/>
            <person name="Nelson M."/>
            <person name="Geu-Flores F."/>
            <person name="Crespi M."/>
            <person name="Gallardo-Guerrero K."/>
            <person name="Delaux P.-M."/>
            <person name="Salse J."/>
            <person name="Berges H."/>
            <person name="Guyot R."/>
            <person name="Gouzy J."/>
            <person name="Peret B."/>
        </authorList>
    </citation>
    <scope>NUCLEOTIDE SEQUENCE [LARGE SCALE GENOMIC DNA]</scope>
    <source>
        <strain evidence="7">cv. Amiga</strain>
    </source>
</reference>
<protein>
    <submittedName>
        <fullName evidence="6">Putative cupredoxin, plant self-incompatibility S1</fullName>
    </submittedName>
</protein>
<evidence type="ECO:0000256" key="3">
    <source>
        <dbReference type="ARBA" id="ARBA00022471"/>
    </source>
</evidence>
<keyword evidence="5" id="KW-0732">Signal</keyword>
<keyword evidence="7" id="KW-1185">Reference proteome</keyword>
<evidence type="ECO:0000256" key="1">
    <source>
        <dbReference type="ARBA" id="ARBA00004613"/>
    </source>
</evidence>
<dbReference type="InterPro" id="IPR010264">
    <property type="entry name" value="Self-incomp_S1"/>
</dbReference>
<evidence type="ECO:0000313" key="6">
    <source>
        <dbReference type="EMBL" id="KAE9612731.1"/>
    </source>
</evidence>
<dbReference type="EMBL" id="WOCE01000006">
    <property type="protein sequence ID" value="KAE9612731.1"/>
    <property type="molecule type" value="Genomic_DNA"/>
</dbReference>
<gene>
    <name evidence="6" type="ORF">Lalb_Chr06g0176171</name>
</gene>
<name>A0A6A4QFU2_LUPAL</name>
<evidence type="ECO:0000313" key="7">
    <source>
        <dbReference type="Proteomes" id="UP000447434"/>
    </source>
</evidence>
<sequence length="140" mass="16773">MMATLLVSKNVLLVMSLTMCVTLQIMVGVVSGRLLDNTKIHIMNNMSHPFTMHGLFRDDNGFHTLQPGESYRYVFYKYPLWNMLWSLTFHWNGSEYYKYNIYDSRRDSCYQYNCYWQIIEDGPCQIVHNYTEPLCFSWNY</sequence>
<evidence type="ECO:0000256" key="4">
    <source>
        <dbReference type="ARBA" id="ARBA00022525"/>
    </source>
</evidence>
<dbReference type="OrthoDB" id="1741532at2759"/>
<dbReference type="SUPFAM" id="SSF49503">
    <property type="entry name" value="Cupredoxins"/>
    <property type="match status" value="1"/>
</dbReference>
<dbReference type="Proteomes" id="UP000447434">
    <property type="component" value="Chromosome 6"/>
</dbReference>
<accession>A0A6A4QFU2</accession>
<proteinExistence type="inferred from homology"/>
<dbReference type="InterPro" id="IPR008972">
    <property type="entry name" value="Cupredoxin"/>
</dbReference>
<organism evidence="6 7">
    <name type="scientific">Lupinus albus</name>
    <name type="common">White lupine</name>
    <name type="synonym">Lupinus termis</name>
    <dbReference type="NCBI Taxonomy" id="3870"/>
    <lineage>
        <taxon>Eukaryota</taxon>
        <taxon>Viridiplantae</taxon>
        <taxon>Streptophyta</taxon>
        <taxon>Embryophyta</taxon>
        <taxon>Tracheophyta</taxon>
        <taxon>Spermatophyta</taxon>
        <taxon>Magnoliopsida</taxon>
        <taxon>eudicotyledons</taxon>
        <taxon>Gunneridae</taxon>
        <taxon>Pentapetalae</taxon>
        <taxon>rosids</taxon>
        <taxon>fabids</taxon>
        <taxon>Fabales</taxon>
        <taxon>Fabaceae</taxon>
        <taxon>Papilionoideae</taxon>
        <taxon>50 kb inversion clade</taxon>
        <taxon>genistoids sensu lato</taxon>
        <taxon>core genistoids</taxon>
        <taxon>Genisteae</taxon>
        <taxon>Lupinus</taxon>
    </lineage>
</organism>